<accession>A0ACC5X6V8</accession>
<protein>
    <submittedName>
        <fullName evidence="1">Uncharacterized protein</fullName>
    </submittedName>
</protein>
<reference evidence="1 2" key="1">
    <citation type="journal article" date="2022" name="bioRxiv">
        <title>An ancient truncated duplication of the anti-Mullerian hormone receptor type 2 gene is a potential conserved master sex determinant in the Pangasiidae catfish family.</title>
        <authorList>
            <person name="Wen M."/>
            <person name="Pan Q."/>
            <person name="Jouanno E."/>
            <person name="Montfort J."/>
            <person name="Zahm M."/>
            <person name="Cabau C."/>
            <person name="Klopp C."/>
            <person name="Iampietro C."/>
            <person name="Roques C."/>
            <person name="Bouchez O."/>
            <person name="Castinel A."/>
            <person name="Donnadieu C."/>
            <person name="Parrinello H."/>
            <person name="Poncet C."/>
            <person name="Belmonte E."/>
            <person name="Gautier V."/>
            <person name="Avarre J.-C."/>
            <person name="Dugue R."/>
            <person name="Gustiano R."/>
            <person name="Ha T.T.T."/>
            <person name="Campet M."/>
            <person name="Sriphairoj K."/>
            <person name="Ribolli J."/>
            <person name="de Almeida F.L."/>
            <person name="Desvignes T."/>
            <person name="Postlethwait J.H."/>
            <person name="Bucao C.F."/>
            <person name="Robinson-Rechavi M."/>
            <person name="Bobe J."/>
            <person name="Herpin A."/>
            <person name="Guiguen Y."/>
        </authorList>
    </citation>
    <scope>NUCLEOTIDE SEQUENCE [LARGE SCALE GENOMIC DNA]</scope>
    <source>
        <strain evidence="1">YG-Dec2019</strain>
    </source>
</reference>
<name>A0ACC5X6V8_PANGG</name>
<proteinExistence type="predicted"/>
<gene>
    <name evidence="1" type="ORF">PGIGA_G00069170</name>
</gene>
<comment type="caution">
    <text evidence="1">The sequence shown here is derived from an EMBL/GenBank/DDBJ whole genome shotgun (WGS) entry which is preliminary data.</text>
</comment>
<keyword evidence="2" id="KW-1185">Reference proteome</keyword>
<sequence>MVPCQTHVMLKWQEHLNSSWAAEDSTQTATRSGASSLYAKLLHHKEAMALALPVQDLLGPRLPDFQHDSSANEERDEYLRALLRSQRCLSHRVLAHWPFSISLHQRLVALQRIYYALHTKYHDRFRNPPPPQSGSSGPDGGALEPVSDPHQSGVRGRTTSGTDVLIEMGVRTGLSLLFALLRQNWQRGNLEDVTLCNDVLSTAQSVLSALPPLSLANENKMAPVGLECMAQVGDFLKKTAASRRGADPAGRRLALELLLSIAVQRGALRFLLEWVEVALAATSSSSSASSFPSSEPLAVSYELIVQILQQMRQFSGFRGDLINTQVLRKDADGLCSLSHVALCLLEEICTLASSCLSSCSAGTSCPGSEADALVKVFVWGSNSSHQLAEGTLEKILQPKLAQGFSDAQVIEAGQYCTFSVSSDGSVRACGKGSYGRLGLGDSNNQSVPKKLVLDPPRCMRKVSSSKGSDGHTLAVTVEGEVFSWGDGDYGKLGHGNSATQKYPKIIQGPLLGKVVVCVSAGYRHSAAVTNDGELYTWGEGDFGRLGHSDSHSRNVPTLVKDISGVGQAACGSSHTVAVAQDGRVVWSFGGGDNGKLGHGDTNRVYRPKVIEALHGYIIRKVCAGSQCSLALTSAGQVFAWGCGSCLGCGSSETTSLRPRFIEELSVTKIIDISCGDSHCLALSHENEVYAWGNNAMGQCGQGHTSTPITKPKKVTGLEGVSIQQITAGTSHSLAWTAVPTDRQLVAWHRPFCVDLEESTFTYLRSFLERYCDSISEDTPPAPFNSKREHHQFVLLCMKLLSIHLSLAHAGGTGATVLGAQGRPIRNLLFRLIDSDVPDTLQQAVMNTLSIGASLLLPPLRERTELLHSLLPQGPESWESLSKGQRLQLDMVLNSLQEQSHVASLLGYSSPGELGANLPQPASPERPVAPATSSTEAQDHLHLAEVLLKTLLLSIGFYTERAFGELEKNSDKQQSSPPQKQTEAPSHFHHLLSALHKHLLAHCYVYTNTEDDGSVMLLHKHLCLLLPYAAETFGRSTILLEESSLDKNVINKLHTVLYGSVAGSLLCQVIYSLLLLPLGVVRPLLPHLMSLLEHLNELNIHLPDTNLQEELELQGVNTCPDVPEVTDPAPEPETQYDWAWLLDLERAVALAIGRCLGGMLQGPPSSAQEKTAEFWLSNPLLRNGLEMDFEQLDSAMSWLTEAVLLGCGDARLADLHLTEENATLLDLALGSSREPASGLWRKMKEYAVSRDWDGSGAVGDGLLETACRCSLAALLKHTGLQDEAYWQDKYEPCEMLIEIYEVVYKIRSTLLSHKENTGHTANTQPATVTKQGSSDTHSLDEDTHEGSSSEEHAAREITHTAEHNQDDPAEDETPSISMYLPEVLQCFLATREAMQLQQNETVYESSGTSTLPSTSESPATPDRDTPTCVPFTSVCQLLIKRCLFLLLGVRPAWKSVYSSEGQSKRVEYFNLYSSRRQTERETTDHSRSCSGSVKSKMGLPLCSLGIMKDAWQRLRQCISPDTALSSAAVSSPMIDQVFHFVCGSLVRTSALVEREVCVQADPKAITLAMAQQQHRAEVRVEALRQISSFLAEMEEKTDGSTAPPRFPGLLQSVQLHFLSGCFGLGAPVAGSPATPSDTIYHYTAGTQSASMSTQRELQAAAHTLYQQVVRVLRQKVAVEKKQKGSCQQLLLAAVFALNFCYEPEDLVLLVRSGLLELLSALTQNACVLVNHRWLASSVSANALMNGAVRLASARLLQSLVIAASSCEGSLPLDVSQALMDVMCEQLQGLLHTYHQQEAPESSTQYELEHDPASVTAKQEMQLHFLSGCFGLGAPVAGSPATPSDTIYHYTAGTQSASMSTQRELQAAAHTLYQQVVRVLRQKVAVEKKQKGSCQQLLLAAVFALNFCYEPEDLVLLVRSGLLELLSALTQNACVLVNHRWLTSSVSANALMNGAVRLASARLLQSLVIAASSCEGSLPLDVSQALMDVMCEQLQGLLHTYHQQEAPESSTQYELEHDPASVTAKQEIGSEASCSNKVMESQLADFLVFLRRVLSPSVTKRVSSFSRWIDPLMTIISCHSSSGNPRFHNLRTKLLAFHILEALLPACTDSLQMKQIVDQLFGLLSTYMWEEPLASRRNLENRNIDNVSESLKRESSAEDECIPIGDFSFDPQKLLCCSLESGNVLSHGSGGKGSEASCSNKVMESQLADFLVFLRRVLSPSVTKRVSSFSRWIDPLMTIISCHSSSGNPRFHNLRTKLLAFHILEALLPACTDSLQMKQIVDQLFGLLSTYMWEEPLASRRNLENRNIDNVSESLKRESSAEDECIPIGDFSFDPQKLLCCSLESGNVLSHGSGGKGYGLATTAITSGCFTWKFYITKENRGNEGTCIGVARWPIRDYNHRSTTDMWLYRAYSGSLYHGGELGRALPSFTQGDTITCILDMEARTISFAKNNREPKLAFEGVDATELYPCVLFYSSNPGEKVALCDLQMRGVPGDVLPGDPLCCPRAAVLLEATVQLLRRLHHTKAWTPHINQYMTQRLELISVVMREGTQHTHGGGSKEQADGGEEEEREWKVRSPDLLCDSQLGVLCSDVWPVLALIGGVDSGLRAGGACLHKPSGRQATLLGVVKEGSSLAKLQWEETDLTVSDTPLSSLEPCDVPQLDVSHCSSFTASTIFDLILLTGVLEEAEPKSRTRARAHSRKQTGSEGGTRSELEKKLDEDITRVIMLDEENDTEKDEFQESIKVPKLSGEAQEGASYTAQQKADMFALELRAIRVSYLLLGALKSLAVILNCAKFTDLLLVPKVETSGGAGSPEQSSAELRSVLQFLVRSMVKWAVRPCPIKQHVTMSDLERAQIMIFKGALCRLQDNGDKENKGHSTSQPVSQSSSSMSLHSNASDVTAVFGQSASSSTNDLTSSLLTALQADGLDNFNPFLPISILQRMVLARFPTLAGLVHSPMLPPAISLVGSAPCTGFAEQQTSFLEPCGQTRTPVDPPPMFVPVRLLEMGFSVRHIYRAMEAAGVTGEVDSATVELLASWMLENPLTEEQQAGESVSAADAAHTPSSDGPETVQCPESPTVHREPSESVLAGLDLVERENFLDVHLTRNRPPPARRQRSGQRASFRRSDSACDWPERADTHPFSAEEEAELGYMDEPYQEEPYEELLTPDFIASERDTLWMVEGVEEHTEPREMVECELCNTLTLHFNAHMKRHHPGCGQSAGRRGYRSNGAYVDGWFGGECGSGSPYYLLCSSCREKYLSANLRAMDNQHHGMRGMASDLIGRLDSTSDDEWEQQDSSDPERLTGLEDFGVLLRPLGLSEKKPIPEPIPFTEPDPLGALSATHTHAQGRGVTSTELKPAVALLSLGEQAVSLTEAQQRLEALRRVTSTAQVLLGYSMVLTALSQTASITSVCSQSSGLEALGLADIRILVRLMCLAASGRVQVDQQDSVRGSGSGSSSSAFLSFLSSAIGSLVSHSPTAYRELVDICTQDLMAAATGVNLGAICDPQQRGRLGAGRDSRELAFPNFLVTQSLVSLLTEKRVRYRYSAERAESNEAKESGSPLTPGPCLSQATVRVGSLELANALAACVLSARLNSGHRQWAAQQLVQALAASERDSSIRPQSYSDTAGDLRQCPLSKLEAHHNRVTSCTWNAEQGLLATSSQDGTVCLWDISHNTADLLHTHTCGSEASPGSEASVGTHLLSPVMWSARGTLLATFQSKHIYICAVRGSQVHVETQVSWVTAMTWAQNSTFTSAGTESLLVGHLNGSLCWMEVTEEGGDGVRVESTVLPQCHRSEAPRCLAWFSADRPFAVGYPDGKILLGAAQSYDTEQPILLTAFQESVNALRWDPTGHLLLSVGRSEVVKIWGRSGAAWLVLHSLYHTGSVNAAEWCPLPGHGPNPRLMMAVGCQNGLLYVWTVPQGGSSVSVPQFLSASSSQDRSGVVKRGSAKCVFRLSGHITAIKTLSFCPSGLALISGGIGGLINVWSLRDGSVLQTVVTGLGSVVCTTWIPTVGVAVCSGRSKDMLLIRCSPDWISQNHVLASCRTVLRSQGIRGLSRAPCMAVFLERLPLLLQEQYNYERSHVMAGDQLVNSSFLQSLASLAVGLNLEQLLSREPVPPHHDPAVASTHSEWSWLSTFSTTVKSAEAFARSTSFPEEFTVPEFQQNGDTATSRALDNSKWSFMMDEQLMSWATSRPEDWQQGGKSEVYLWGNGRHGQLAEAGTNVSVPTLAPSLSQTQQVVCGQNCTFLVQSSGAVLAVGEGSYGRLGQGNSDDLYTPTLISALQGYVVTQLVTSYGSDGHSLALTETGEVFSWGDGDYGKLGHGNTERQRRPKQIEALQGEEVVQLACGFKHSAMVTADGKLFTFGSGDSGRLGQRSTSNKLAPERVTALEGHHIGQVSCGINHTLALSSDGMTLWAFGDGDYGKLGTGPCTVKCYPQKVETLCNKGIKKVGCGTHFSVVLASDGHVYTFGQERLIGLPDSMLKNHNRPQVVPALEGVFIEDIAVGCEHILALSNTGDVYAWGCNCEAQLGLGHSSPVKEPTLVTALKGKNIKQISAGRCHSAAWTTPPSSSRGSGSAGLQLGLPQSVPPQYNTLKDCTPKELSARLRVLYHFSDLMYKSWRLLNLDARNQVSSSRYSSGTTAIVHGHIRGLLSPKVNTLPLVRSIGRTMTQGKTYGPQITVKRISSRGRSSKPIFVQIAKQVVNVNPTELRLPSRAWKVKLVGEGADDAGGVFDDTVTEMCQELQSGVVDLLIHTPNSTADVGSNTDRFLLNPAAVSDEHMLQFRFLGILMAVAVRTKKPLDLHLAPWVWKQLCSIPLGGADLEEVDLLTHRSLQDILNPDHSSINEDNFTVMIPLDSFVAHSANGKLVPVVPGGHNLPLTFSNRAEYVERALEYRLHEMDRQVAAVREGMSSIIPVPLLSLLTARQLEQLVCGLPEVSVEMLKKVVRYRDITANHQLIGWLWQSLEEFTNEERVLFLRFVSGRSRLPSNPADIMQKFQIIKVDRPLNGLPTAQTCFFQLRLPPYTSQAVLAERLRYSIHNCPSIDMDNYMLSRNTEVADGSDTEY</sequence>
<evidence type="ECO:0000313" key="1">
    <source>
        <dbReference type="EMBL" id="MCI4386997.1"/>
    </source>
</evidence>
<dbReference type="EMBL" id="CM040468">
    <property type="protein sequence ID" value="MCI4386997.1"/>
    <property type="molecule type" value="Genomic_DNA"/>
</dbReference>
<organism evidence="1 2">
    <name type="scientific">Pangasianodon gigas</name>
    <name type="common">Mekong giant catfish</name>
    <name type="synonym">Pangasius gigas</name>
    <dbReference type="NCBI Taxonomy" id="30993"/>
    <lineage>
        <taxon>Eukaryota</taxon>
        <taxon>Metazoa</taxon>
        <taxon>Chordata</taxon>
        <taxon>Craniata</taxon>
        <taxon>Vertebrata</taxon>
        <taxon>Euteleostomi</taxon>
        <taxon>Actinopterygii</taxon>
        <taxon>Neopterygii</taxon>
        <taxon>Teleostei</taxon>
        <taxon>Ostariophysi</taxon>
        <taxon>Siluriformes</taxon>
        <taxon>Pangasiidae</taxon>
        <taxon>Pangasianodon</taxon>
    </lineage>
</organism>
<evidence type="ECO:0000313" key="2">
    <source>
        <dbReference type="Proteomes" id="UP000829447"/>
    </source>
</evidence>
<dbReference type="Proteomes" id="UP000829447">
    <property type="component" value="Linkage Group LG15"/>
</dbReference>